<evidence type="ECO:0000259" key="6">
    <source>
        <dbReference type="Pfam" id="PF00590"/>
    </source>
</evidence>
<dbReference type="SUPFAM" id="SSF53335">
    <property type="entry name" value="S-adenosyl-L-methionine-dependent methyltransferases"/>
    <property type="match status" value="1"/>
</dbReference>
<dbReference type="STRING" id="1453429.UCYN_07680"/>
<dbReference type="Gene3D" id="3.40.50.150">
    <property type="entry name" value="Vaccinia Virus protein VP39"/>
    <property type="match status" value="1"/>
</dbReference>
<dbReference type="InterPro" id="IPR014008">
    <property type="entry name" value="Cbl_synth_MTase_CbiT"/>
</dbReference>
<dbReference type="Proteomes" id="UP000001405">
    <property type="component" value="Chromosome"/>
</dbReference>
<dbReference type="InterPro" id="IPR006365">
    <property type="entry name" value="Cbl_synth_CobL"/>
</dbReference>
<dbReference type="InterPro" id="IPR014776">
    <property type="entry name" value="4pyrrole_Mease_sub2"/>
</dbReference>
<evidence type="ECO:0000313" key="8">
    <source>
        <dbReference type="Proteomes" id="UP000001405"/>
    </source>
</evidence>
<dbReference type="Gene3D" id="3.30.950.10">
    <property type="entry name" value="Methyltransferase, Cobalt-precorrin-4 Transmethylase, Domain 2"/>
    <property type="match status" value="1"/>
</dbReference>
<dbReference type="AlphaFoldDB" id="D3EPR1"/>
<dbReference type="UniPathway" id="UPA00148"/>
<dbReference type="OrthoDB" id="9780707at2"/>
<proteinExistence type="predicted"/>
<keyword evidence="4 7" id="KW-0808">Transferase</keyword>
<dbReference type="PIRSF" id="PIRSF036428">
    <property type="entry name" value="CobL"/>
    <property type="match status" value="1"/>
</dbReference>
<dbReference type="HOGENOM" id="CLU_031955_1_2_3"/>
<accession>D3EPR1</accession>
<dbReference type="EMBL" id="CP001842">
    <property type="protein sequence ID" value="ADB95461.1"/>
    <property type="molecule type" value="Genomic_DNA"/>
</dbReference>
<dbReference type="GO" id="GO:0008276">
    <property type="term" value="F:protein methyltransferase activity"/>
    <property type="evidence" value="ECO:0007669"/>
    <property type="project" value="InterPro"/>
</dbReference>
<dbReference type="InterPro" id="IPR050714">
    <property type="entry name" value="Cobalamin_biosynth_MTase"/>
</dbReference>
<dbReference type="NCBIfam" id="TIGR02467">
    <property type="entry name" value="CbiE"/>
    <property type="match status" value="1"/>
</dbReference>
<dbReference type="PANTHER" id="PTHR43182">
    <property type="entry name" value="COBALT-PRECORRIN-6B C(15)-METHYLTRANSFERASE (DECARBOXYLATING)"/>
    <property type="match status" value="1"/>
</dbReference>
<dbReference type="SUPFAM" id="SSF53790">
    <property type="entry name" value="Tetrapyrrole methylase"/>
    <property type="match status" value="1"/>
</dbReference>
<dbReference type="InterPro" id="IPR014777">
    <property type="entry name" value="4pyrrole_Mease_sub1"/>
</dbReference>
<dbReference type="GO" id="GO:0009236">
    <property type="term" value="P:cobalamin biosynthetic process"/>
    <property type="evidence" value="ECO:0007669"/>
    <property type="project" value="UniProtKB-UniPathway"/>
</dbReference>
<evidence type="ECO:0000256" key="4">
    <source>
        <dbReference type="ARBA" id="ARBA00022679"/>
    </source>
</evidence>
<dbReference type="KEGG" id="cyu:UCYN_07680"/>
<dbReference type="Gene3D" id="3.40.1010.10">
    <property type="entry name" value="Cobalt-precorrin-4 Transmethylase, Domain 1"/>
    <property type="match status" value="1"/>
</dbReference>
<reference evidence="7 8" key="1">
    <citation type="journal article" date="2010" name="Nature">
        <title>Metabolic streamlining in an open-ocean nitrogen-fixing cyanobacterium.</title>
        <authorList>
            <person name="Tripp H.J."/>
            <person name="Bench S.R."/>
            <person name="Turk K.A."/>
            <person name="Foster R.A."/>
            <person name="Desany B.A."/>
            <person name="Niazi F."/>
            <person name="Affourtit J.P."/>
            <person name="Zehr J.P."/>
        </authorList>
    </citation>
    <scope>NUCLEOTIDE SEQUENCE [LARGE SCALE GENOMIC DNA]</scope>
    <source>
        <strain evidence="8">ALOHA</strain>
    </source>
</reference>
<dbReference type="GO" id="GO:0032259">
    <property type="term" value="P:methylation"/>
    <property type="evidence" value="ECO:0007669"/>
    <property type="project" value="UniProtKB-KW"/>
</dbReference>
<gene>
    <name evidence="7" type="ordered locus">UCYN_07680</name>
</gene>
<keyword evidence="8" id="KW-1185">Reference proteome</keyword>
<dbReference type="RefSeq" id="WP_012954148.1">
    <property type="nucleotide sequence ID" value="NC_013771.1"/>
</dbReference>
<dbReference type="Pfam" id="PF00590">
    <property type="entry name" value="TP_methylase"/>
    <property type="match status" value="1"/>
</dbReference>
<dbReference type="PANTHER" id="PTHR43182:SF1">
    <property type="entry name" value="COBALT-PRECORRIN-7 C(5)-METHYLTRANSFERASE"/>
    <property type="match status" value="1"/>
</dbReference>
<dbReference type="InterPro" id="IPR029063">
    <property type="entry name" value="SAM-dependent_MTases_sf"/>
</dbReference>
<feature type="domain" description="Tetrapyrrole methylase" evidence="6">
    <location>
        <begin position="2"/>
        <end position="183"/>
    </location>
</feature>
<evidence type="ECO:0000256" key="2">
    <source>
        <dbReference type="ARBA" id="ARBA00022573"/>
    </source>
</evidence>
<comment type="pathway">
    <text evidence="1">Cofactor biosynthesis; adenosylcobalamin biosynthesis.</text>
</comment>
<dbReference type="InterPro" id="IPR000878">
    <property type="entry name" value="4pyrrol_Mease"/>
</dbReference>
<keyword evidence="2" id="KW-0169">Cobalamin biosynthesis</keyword>
<sequence length="417" mass="47496">MIRVVGIGLNGKDSLTIEVKSIVENASILMGSQRHLKYFPDYLGVAITLENFIKDIKNLKELNKDNKSIVILVSGDPLFFGLGRLLLQEINNKDLEFYPNLTSIQLAFSYIKVPWHDAHFISIHGRNLDELILSFRKGEKKIAILTDSYNSPQVIANIYLSLNLSKNYDIWVCENLGKIDQKINCFSPQKLINLEQYEFSSLNVVIFIENNNVILNKQEYKQLPILGIEDKYFLTFKDRPGLMTKREVRIAILGELNLQPKQIIWDIGAGTGSVSIEISRLSNTSKVYAIEKTAVGINIITQNCKRFRTHNVIPMPLMSLEELYELPSPDRIFIGGSGGKLIDILEICQQKLRKKGCLVISLATIENLGISINWFKNNSWYYSLFSIQVSRSLAIANLTRLYPTNPVFLLKASRKYE</sequence>
<evidence type="ECO:0000256" key="1">
    <source>
        <dbReference type="ARBA" id="ARBA00004953"/>
    </source>
</evidence>
<keyword evidence="5" id="KW-0949">S-adenosyl-L-methionine</keyword>
<evidence type="ECO:0000256" key="3">
    <source>
        <dbReference type="ARBA" id="ARBA00022603"/>
    </source>
</evidence>
<dbReference type="InterPro" id="IPR035996">
    <property type="entry name" value="4pyrrol_Methylase_sf"/>
</dbReference>
<name>D3EPR1_ATETH</name>
<dbReference type="CDD" id="cd11644">
    <property type="entry name" value="Precorrin-6Y-MT"/>
    <property type="match status" value="1"/>
</dbReference>
<evidence type="ECO:0000313" key="7">
    <source>
        <dbReference type="EMBL" id="ADB95461.1"/>
    </source>
</evidence>
<organism evidence="8">
    <name type="scientific">Atelocyanobacterium thalassa (isolate ALOHA)</name>
    <dbReference type="NCBI Taxonomy" id="1453429"/>
    <lineage>
        <taxon>Bacteria</taxon>
        <taxon>Bacillati</taxon>
        <taxon>Cyanobacteriota</taxon>
        <taxon>Cyanophyceae</taxon>
        <taxon>Oscillatoriophycideae</taxon>
        <taxon>Chroococcales</taxon>
        <taxon>Aphanothecaceae</taxon>
        <taxon>Candidatus Atelocyanobacterium</taxon>
        <taxon>Candidatus Atelocyanobacterium thalassae</taxon>
    </lineage>
</organism>
<dbReference type="CDD" id="cd02440">
    <property type="entry name" value="AdoMet_MTases"/>
    <property type="match status" value="1"/>
</dbReference>
<protein>
    <submittedName>
        <fullName evidence="7">Precorrin-6Y C5,15-methyltransferase (Decarboxylating)</fullName>
    </submittedName>
</protein>
<dbReference type="InterPro" id="IPR012818">
    <property type="entry name" value="CbiE"/>
</dbReference>
<dbReference type="PATRIC" id="fig|713887.8.peg.717"/>
<dbReference type="NCBIfam" id="TIGR02469">
    <property type="entry name" value="CbiT"/>
    <property type="match status" value="1"/>
</dbReference>
<keyword evidence="3 7" id="KW-0489">Methyltransferase</keyword>
<evidence type="ECO:0000256" key="5">
    <source>
        <dbReference type="ARBA" id="ARBA00022691"/>
    </source>
</evidence>